<feature type="domain" description="Protein kinase" evidence="9">
    <location>
        <begin position="253"/>
        <end position="518"/>
    </location>
</feature>
<dbReference type="GO" id="GO:0004674">
    <property type="term" value="F:protein serine/threonine kinase activity"/>
    <property type="evidence" value="ECO:0007669"/>
    <property type="project" value="UniProtKB-KW"/>
</dbReference>
<dbReference type="CDD" id="cd05123">
    <property type="entry name" value="STKc_AGC"/>
    <property type="match status" value="1"/>
</dbReference>
<dbReference type="EMBL" id="KK852773">
    <property type="protein sequence ID" value="KDR16807.1"/>
    <property type="molecule type" value="Genomic_DNA"/>
</dbReference>
<evidence type="ECO:0000256" key="4">
    <source>
        <dbReference type="ARBA" id="ARBA00022741"/>
    </source>
</evidence>
<sequence length="576" mass="66101">MTEDIIKLLADNRNIHHKMLDLQRQYHSLPERNVDFAARLHILEQRMEIISANNKVFDSKIFEQQHAEKRIKKDLMYRFNKLNEIVNRLLAEHDMLPVKTSEKHHRSSKNSKTSVKIAKEESKFHKISKILKNTKDMMSHKINKMKKKVHRHPDLIEDDKFEVTNSEESEENLKAESPKNIWNEENQANPDDHNAQNSSNTHDNQESVSNVTHNQTINTPHTDETPAVNSKEAKMSHPPADTSGSDLPKLKDFKPLKFLGKGAYSTVYLVRKNGGMDDGTLYAMKTLPVSRDEYENSKPKRYFAEQNVLERLTESPFVVRLHYVFQTQSSLYLTLDYYPAGDLAGLIYKMGHLTESDAQLYLAEIALGIQHLHENGIIHRDIKPGNILFDACGHVAIADFGVSAYFTSNTVKIAFDKAGTKQYMAPEMIKRSGYSFEVDWWSLGIIAYVMMTGHKPFVFENNDVPSLHRQILEKEPRFPMHVTSKAKNFIESLLKKNPSKRLGGLTGSPLDIKKDPFFKKIDWERVARKEIKMPPLPQVNSDNNNDLVEQDSSLVGLFENSYNEVCTYVAPAHKTK</sequence>
<feature type="binding site" evidence="7">
    <location>
        <position position="285"/>
    </location>
    <ligand>
        <name>ATP</name>
        <dbReference type="ChEBI" id="CHEBI:30616"/>
    </ligand>
</feature>
<dbReference type="STRING" id="136037.A0A067R1J6"/>
<dbReference type="InParanoid" id="A0A067R1J6"/>
<dbReference type="GO" id="GO:0005524">
    <property type="term" value="F:ATP binding"/>
    <property type="evidence" value="ECO:0007669"/>
    <property type="project" value="UniProtKB-UniRule"/>
</dbReference>
<dbReference type="InterPro" id="IPR000961">
    <property type="entry name" value="AGC-kinase_C"/>
</dbReference>
<evidence type="ECO:0000256" key="6">
    <source>
        <dbReference type="ARBA" id="ARBA00022840"/>
    </source>
</evidence>
<dbReference type="InterPro" id="IPR000719">
    <property type="entry name" value="Prot_kinase_dom"/>
</dbReference>
<dbReference type="InterPro" id="IPR011009">
    <property type="entry name" value="Kinase-like_dom_sf"/>
</dbReference>
<dbReference type="PROSITE" id="PS50011">
    <property type="entry name" value="PROTEIN_KINASE_DOM"/>
    <property type="match status" value="1"/>
</dbReference>
<organism evidence="11 12">
    <name type="scientific">Zootermopsis nevadensis</name>
    <name type="common">Dampwood termite</name>
    <dbReference type="NCBI Taxonomy" id="136037"/>
    <lineage>
        <taxon>Eukaryota</taxon>
        <taxon>Metazoa</taxon>
        <taxon>Ecdysozoa</taxon>
        <taxon>Arthropoda</taxon>
        <taxon>Hexapoda</taxon>
        <taxon>Insecta</taxon>
        <taxon>Pterygota</taxon>
        <taxon>Neoptera</taxon>
        <taxon>Polyneoptera</taxon>
        <taxon>Dictyoptera</taxon>
        <taxon>Blattodea</taxon>
        <taxon>Blattoidea</taxon>
        <taxon>Termitoidae</taxon>
        <taxon>Termopsidae</taxon>
        <taxon>Zootermopsis</taxon>
    </lineage>
</organism>
<keyword evidence="2" id="KW-0597">Phosphoprotein</keyword>
<dbReference type="OMA" id="TFRIAHR"/>
<keyword evidence="12" id="KW-1185">Reference proteome</keyword>
<feature type="region of interest" description="Disordered" evidence="8">
    <location>
        <begin position="98"/>
        <end position="117"/>
    </location>
</feature>
<feature type="compositionally biased region" description="Acidic residues" evidence="8">
    <location>
        <begin position="156"/>
        <end position="170"/>
    </location>
</feature>
<dbReference type="InterPro" id="IPR017441">
    <property type="entry name" value="Protein_kinase_ATP_BS"/>
</dbReference>
<feature type="domain" description="AGC-kinase C-terminal" evidence="10">
    <location>
        <begin position="519"/>
        <end position="576"/>
    </location>
</feature>
<evidence type="ECO:0000256" key="2">
    <source>
        <dbReference type="ARBA" id="ARBA00022553"/>
    </source>
</evidence>
<keyword evidence="1" id="KW-0723">Serine/threonine-protein kinase</keyword>
<proteinExistence type="predicted"/>
<dbReference type="FunFam" id="1.10.510.10:FF:000210">
    <property type="entry name" value="Non-specific serine/threonine protein kinase"/>
    <property type="match status" value="1"/>
</dbReference>
<evidence type="ECO:0000256" key="5">
    <source>
        <dbReference type="ARBA" id="ARBA00022777"/>
    </source>
</evidence>
<protein>
    <submittedName>
        <fullName evidence="11">Ribosomal protein S6 kinase alpha-5</fullName>
    </submittedName>
</protein>
<feature type="region of interest" description="Disordered" evidence="8">
    <location>
        <begin position="144"/>
        <end position="248"/>
    </location>
</feature>
<dbReference type="PANTHER" id="PTHR24351">
    <property type="entry name" value="RIBOSOMAL PROTEIN S6 KINASE"/>
    <property type="match status" value="1"/>
</dbReference>
<dbReference type="eggNOG" id="KOG0603">
    <property type="taxonomic scope" value="Eukaryota"/>
</dbReference>
<gene>
    <name evidence="11" type="ORF">L798_09472</name>
</gene>
<dbReference type="InterPro" id="IPR008271">
    <property type="entry name" value="Ser/Thr_kinase_AS"/>
</dbReference>
<dbReference type="PROSITE" id="PS51285">
    <property type="entry name" value="AGC_KINASE_CTER"/>
    <property type="match status" value="1"/>
</dbReference>
<evidence type="ECO:0000259" key="10">
    <source>
        <dbReference type="PROSITE" id="PS51285"/>
    </source>
</evidence>
<evidence type="ECO:0000256" key="7">
    <source>
        <dbReference type="PROSITE-ProRule" id="PRU10141"/>
    </source>
</evidence>
<keyword evidence="4 7" id="KW-0547">Nucleotide-binding</keyword>
<keyword evidence="3" id="KW-0808">Transferase</keyword>
<evidence type="ECO:0000256" key="8">
    <source>
        <dbReference type="SAM" id="MobiDB-lite"/>
    </source>
</evidence>
<evidence type="ECO:0000313" key="11">
    <source>
        <dbReference type="EMBL" id="KDR16807.1"/>
    </source>
</evidence>
<accession>A0A067R1J6</accession>
<dbReference type="Pfam" id="PF00069">
    <property type="entry name" value="Pkinase"/>
    <property type="match status" value="1"/>
</dbReference>
<dbReference type="Proteomes" id="UP000027135">
    <property type="component" value="Unassembled WGS sequence"/>
</dbReference>
<dbReference type="OrthoDB" id="6764942at2759"/>
<evidence type="ECO:0000259" key="9">
    <source>
        <dbReference type="PROSITE" id="PS50011"/>
    </source>
</evidence>
<evidence type="ECO:0000313" key="12">
    <source>
        <dbReference type="Proteomes" id="UP000027135"/>
    </source>
</evidence>
<dbReference type="PROSITE" id="PS00108">
    <property type="entry name" value="PROTEIN_KINASE_ST"/>
    <property type="match status" value="1"/>
</dbReference>
<keyword evidence="6 7" id="KW-0067">ATP-binding</keyword>
<evidence type="ECO:0000256" key="1">
    <source>
        <dbReference type="ARBA" id="ARBA00022527"/>
    </source>
</evidence>
<reference evidence="11 12" key="1">
    <citation type="journal article" date="2014" name="Nat. Commun.">
        <title>Molecular traces of alternative social organization in a termite genome.</title>
        <authorList>
            <person name="Terrapon N."/>
            <person name="Li C."/>
            <person name="Robertson H.M."/>
            <person name="Ji L."/>
            <person name="Meng X."/>
            <person name="Booth W."/>
            <person name="Chen Z."/>
            <person name="Childers C.P."/>
            <person name="Glastad K.M."/>
            <person name="Gokhale K."/>
            <person name="Gowin J."/>
            <person name="Gronenberg W."/>
            <person name="Hermansen R.A."/>
            <person name="Hu H."/>
            <person name="Hunt B.G."/>
            <person name="Huylmans A.K."/>
            <person name="Khalil S.M."/>
            <person name="Mitchell R.D."/>
            <person name="Munoz-Torres M.C."/>
            <person name="Mustard J.A."/>
            <person name="Pan H."/>
            <person name="Reese J.T."/>
            <person name="Scharf M.E."/>
            <person name="Sun F."/>
            <person name="Vogel H."/>
            <person name="Xiao J."/>
            <person name="Yang W."/>
            <person name="Yang Z."/>
            <person name="Yang Z."/>
            <person name="Zhou J."/>
            <person name="Zhu J."/>
            <person name="Brent C.S."/>
            <person name="Elsik C.G."/>
            <person name="Goodisman M.A."/>
            <person name="Liberles D.A."/>
            <person name="Roe R.M."/>
            <person name="Vargo E.L."/>
            <person name="Vilcinskas A."/>
            <person name="Wang J."/>
            <person name="Bornberg-Bauer E."/>
            <person name="Korb J."/>
            <person name="Zhang G."/>
            <person name="Liebig J."/>
        </authorList>
    </citation>
    <scope>NUCLEOTIDE SEQUENCE [LARGE SCALE GENOMIC DNA]</scope>
    <source>
        <tissue evidence="11">Whole organism</tissue>
    </source>
</reference>
<dbReference type="PROSITE" id="PS00107">
    <property type="entry name" value="PROTEIN_KINASE_ATP"/>
    <property type="match status" value="1"/>
</dbReference>
<name>A0A067R1J6_ZOONE</name>
<dbReference type="Gene3D" id="1.10.510.10">
    <property type="entry name" value="Transferase(Phosphotransferase) domain 1"/>
    <property type="match status" value="1"/>
</dbReference>
<dbReference type="SUPFAM" id="SSF56112">
    <property type="entry name" value="Protein kinase-like (PK-like)"/>
    <property type="match status" value="1"/>
</dbReference>
<keyword evidence="5 11" id="KW-0418">Kinase</keyword>
<feature type="compositionally biased region" description="Polar residues" evidence="8">
    <location>
        <begin position="183"/>
        <end position="220"/>
    </location>
</feature>
<dbReference type="InterPro" id="IPR045270">
    <property type="entry name" value="STKc_AGC"/>
</dbReference>
<dbReference type="AlphaFoldDB" id="A0A067R1J6"/>
<dbReference type="Gene3D" id="3.30.200.20">
    <property type="entry name" value="Phosphorylase Kinase, domain 1"/>
    <property type="match status" value="1"/>
</dbReference>
<evidence type="ECO:0000256" key="3">
    <source>
        <dbReference type="ARBA" id="ARBA00022679"/>
    </source>
</evidence>
<dbReference type="SMART" id="SM00220">
    <property type="entry name" value="S_TKc"/>
    <property type="match status" value="1"/>
</dbReference>